<reference evidence="1 2" key="1">
    <citation type="journal article" date="2022" name="Nat. Ecol. Evol.">
        <title>A masculinizing supergene underlies an exaggerated male reproductive morph in a spider.</title>
        <authorList>
            <person name="Hendrickx F."/>
            <person name="De Corte Z."/>
            <person name="Sonet G."/>
            <person name="Van Belleghem S.M."/>
            <person name="Kostlbacher S."/>
            <person name="Vangestel C."/>
        </authorList>
    </citation>
    <scope>NUCLEOTIDE SEQUENCE [LARGE SCALE GENOMIC DNA]</scope>
    <source>
        <strain evidence="1">W744_W776</strain>
    </source>
</reference>
<dbReference type="Proteomes" id="UP000827092">
    <property type="component" value="Unassembled WGS sequence"/>
</dbReference>
<gene>
    <name evidence="1" type="ORF">JTE90_004739</name>
</gene>
<name>A0AAV6TXL3_9ARAC</name>
<evidence type="ECO:0000313" key="1">
    <source>
        <dbReference type="EMBL" id="KAG8176201.1"/>
    </source>
</evidence>
<organism evidence="1 2">
    <name type="scientific">Oedothorax gibbosus</name>
    <dbReference type="NCBI Taxonomy" id="931172"/>
    <lineage>
        <taxon>Eukaryota</taxon>
        <taxon>Metazoa</taxon>
        <taxon>Ecdysozoa</taxon>
        <taxon>Arthropoda</taxon>
        <taxon>Chelicerata</taxon>
        <taxon>Arachnida</taxon>
        <taxon>Araneae</taxon>
        <taxon>Araneomorphae</taxon>
        <taxon>Entelegynae</taxon>
        <taxon>Araneoidea</taxon>
        <taxon>Linyphiidae</taxon>
        <taxon>Erigoninae</taxon>
        <taxon>Oedothorax</taxon>
    </lineage>
</organism>
<protein>
    <submittedName>
        <fullName evidence="1">Uncharacterized protein</fullName>
    </submittedName>
</protein>
<dbReference type="EMBL" id="JAFNEN010000911">
    <property type="protein sequence ID" value="KAG8176201.1"/>
    <property type="molecule type" value="Genomic_DNA"/>
</dbReference>
<sequence length="99" mass="10538">MSTLMCTLHKSPKLNSAIIQPKPNQAARKFGDPLIVAKDPFSHVLGACAATLVDREEPCGYGCRGAQHESPSPSHVPLATLTSRHFSTAGSACSRYLGF</sequence>
<keyword evidence="2" id="KW-1185">Reference proteome</keyword>
<proteinExistence type="predicted"/>
<dbReference type="AlphaFoldDB" id="A0AAV6TXL3"/>
<accession>A0AAV6TXL3</accession>
<evidence type="ECO:0000313" key="2">
    <source>
        <dbReference type="Proteomes" id="UP000827092"/>
    </source>
</evidence>
<comment type="caution">
    <text evidence="1">The sequence shown here is derived from an EMBL/GenBank/DDBJ whole genome shotgun (WGS) entry which is preliminary data.</text>
</comment>